<reference evidence="1" key="1">
    <citation type="journal article" date="2015" name="Nature">
        <title>Complex archaea that bridge the gap between prokaryotes and eukaryotes.</title>
        <authorList>
            <person name="Spang A."/>
            <person name="Saw J.H."/>
            <person name="Jorgensen S.L."/>
            <person name="Zaremba-Niedzwiedzka K."/>
            <person name="Martijn J."/>
            <person name="Lind A.E."/>
            <person name="van Eijk R."/>
            <person name="Schleper C."/>
            <person name="Guy L."/>
            <person name="Ettema T.J."/>
        </authorList>
    </citation>
    <scope>NUCLEOTIDE SEQUENCE</scope>
</reference>
<proteinExistence type="predicted"/>
<protein>
    <submittedName>
        <fullName evidence="1">Uncharacterized protein</fullName>
    </submittedName>
</protein>
<organism evidence="1">
    <name type="scientific">marine sediment metagenome</name>
    <dbReference type="NCBI Taxonomy" id="412755"/>
    <lineage>
        <taxon>unclassified sequences</taxon>
        <taxon>metagenomes</taxon>
        <taxon>ecological metagenomes</taxon>
    </lineage>
</organism>
<gene>
    <name evidence="1" type="ORF">LCGC14_0422000</name>
</gene>
<comment type="caution">
    <text evidence="1">The sequence shown here is derived from an EMBL/GenBank/DDBJ whole genome shotgun (WGS) entry which is preliminary data.</text>
</comment>
<accession>A0A0F9SQK3</accession>
<dbReference type="EMBL" id="LAZR01000386">
    <property type="protein sequence ID" value="KKN71290.1"/>
    <property type="molecule type" value="Genomic_DNA"/>
</dbReference>
<sequence>MASLELEPVQVGIILEVLEQSLQSNKVKRQLGTHFFAMIPELIANIKTQSRQ</sequence>
<evidence type="ECO:0000313" key="1">
    <source>
        <dbReference type="EMBL" id="KKN71290.1"/>
    </source>
</evidence>
<dbReference type="AlphaFoldDB" id="A0A0F9SQK3"/>
<name>A0A0F9SQK3_9ZZZZ</name>